<evidence type="ECO:0000313" key="2">
    <source>
        <dbReference type="EMBL" id="SHH91548.1"/>
    </source>
</evidence>
<evidence type="ECO:0000256" key="1">
    <source>
        <dbReference type="SAM" id="Phobius"/>
    </source>
</evidence>
<protein>
    <submittedName>
        <fullName evidence="2">Uncharacterized protein</fullName>
    </submittedName>
</protein>
<dbReference type="STRING" id="1123281.SAMN02745180_01434"/>
<feature type="transmembrane region" description="Helical" evidence="1">
    <location>
        <begin position="132"/>
        <end position="150"/>
    </location>
</feature>
<name>A0A1M5WW65_9FIRM</name>
<sequence>MNIFKDIYYVNSTAIKKTGRGFGKNWPIIFSGFLYTFLNLVLFSIINYLFRGFLNILVGFAAAIISSSLISNYLYLLFNVIKYDRVTLKNVKEGFSYFLWKVYGIFFIAWILNFLLGGLGNIAPTVSTRINIIINLLILIIFNPLPEIVYQKSYSPWESITYSFDFMKENWLNWLIPNILFFFILYKLTGNIISDVFMTHIMYDFDFSIKGIFNYLFGQFLFSFFMIYRGYLFELLSTSTMRKRMYMKKLNE</sequence>
<accession>A0A1M5WW65</accession>
<keyword evidence="1" id="KW-0472">Membrane</keyword>
<feature type="transmembrane region" description="Helical" evidence="1">
    <location>
        <begin position="56"/>
        <end position="78"/>
    </location>
</feature>
<keyword evidence="1" id="KW-0812">Transmembrane</keyword>
<feature type="transmembrane region" description="Helical" evidence="1">
    <location>
        <begin position="26"/>
        <end position="50"/>
    </location>
</feature>
<reference evidence="2 3" key="1">
    <citation type="submission" date="2016-11" db="EMBL/GenBank/DDBJ databases">
        <authorList>
            <person name="Jaros S."/>
            <person name="Januszkiewicz K."/>
            <person name="Wedrychowicz H."/>
        </authorList>
    </citation>
    <scope>NUCLEOTIDE SEQUENCE [LARGE SCALE GENOMIC DNA]</scope>
    <source>
        <strain evidence="2 3">DSM 13106</strain>
    </source>
</reference>
<dbReference type="OrthoDB" id="1701429at2"/>
<proteinExistence type="predicted"/>
<keyword evidence="1" id="KW-1133">Transmembrane helix</keyword>
<feature type="transmembrane region" description="Helical" evidence="1">
    <location>
        <begin position="98"/>
        <end position="120"/>
    </location>
</feature>
<gene>
    <name evidence="2" type="ORF">SAMN02745180_01434</name>
</gene>
<organism evidence="2 3">
    <name type="scientific">Sporanaerobacter acetigenes DSM 13106</name>
    <dbReference type="NCBI Taxonomy" id="1123281"/>
    <lineage>
        <taxon>Bacteria</taxon>
        <taxon>Bacillati</taxon>
        <taxon>Bacillota</taxon>
        <taxon>Tissierellia</taxon>
        <taxon>Tissierellales</taxon>
        <taxon>Sporanaerobacteraceae</taxon>
        <taxon>Sporanaerobacter</taxon>
    </lineage>
</organism>
<feature type="transmembrane region" description="Helical" evidence="1">
    <location>
        <begin position="171"/>
        <end position="193"/>
    </location>
</feature>
<dbReference type="RefSeq" id="WP_072744098.1">
    <property type="nucleotide sequence ID" value="NZ_FQXR01000005.1"/>
</dbReference>
<dbReference type="EMBL" id="FQXR01000005">
    <property type="protein sequence ID" value="SHH91548.1"/>
    <property type="molecule type" value="Genomic_DNA"/>
</dbReference>
<dbReference type="Proteomes" id="UP000184389">
    <property type="component" value="Unassembled WGS sequence"/>
</dbReference>
<feature type="transmembrane region" description="Helical" evidence="1">
    <location>
        <begin position="213"/>
        <end position="236"/>
    </location>
</feature>
<dbReference type="AlphaFoldDB" id="A0A1M5WW65"/>
<evidence type="ECO:0000313" key="3">
    <source>
        <dbReference type="Proteomes" id="UP000184389"/>
    </source>
</evidence>
<keyword evidence="3" id="KW-1185">Reference proteome</keyword>